<evidence type="ECO:0000256" key="3">
    <source>
        <dbReference type="ARBA" id="ARBA00022884"/>
    </source>
</evidence>
<dbReference type="GO" id="GO:0000463">
    <property type="term" value="P:maturation of LSU-rRNA from tricistronic rRNA transcript (SSU-rRNA, 5.8S rRNA, LSU-rRNA)"/>
    <property type="evidence" value="ECO:0007669"/>
    <property type="project" value="TreeGrafter"/>
</dbReference>
<evidence type="ECO:0000256" key="2">
    <source>
        <dbReference type="ARBA" id="ARBA00007077"/>
    </source>
</evidence>
<evidence type="ECO:0000313" key="8">
    <source>
        <dbReference type="EMBL" id="JAI65623.1"/>
    </source>
</evidence>
<dbReference type="InterPro" id="IPR000504">
    <property type="entry name" value="RRM_dom"/>
</dbReference>
<evidence type="ECO:0000256" key="4">
    <source>
        <dbReference type="ARBA" id="ARBA00023242"/>
    </source>
</evidence>
<reference evidence="8" key="1">
    <citation type="submission" date="2015-09" db="EMBL/GenBank/DDBJ databases">
        <title>Scylla olivacea transcriptome.</title>
        <authorList>
            <person name="Ikhwanuddin M."/>
        </authorList>
    </citation>
    <scope>NUCLEOTIDE SEQUENCE</scope>
</reference>
<dbReference type="Pfam" id="PF00076">
    <property type="entry name" value="RRM_1"/>
    <property type="match status" value="2"/>
</dbReference>
<sequence>MKTKKAAKCPAPYSIDSNGIVKKKNKKKVKSLAQKVSTSNEVIEAMEAASAVATKTLYPKNNKQKQKGKKNILEKHADNVTNGSSNIKEIQMKNGSVDSQNCLGSTMEADSLHMPADTTLSGVSSKIKKEQKKNQANLQASSENKSAATRENKLRKAKVEVSGMPESNDEKEQRTIFVGNVSTKTTRKSLSRFFSKYGKVEAVRLRCAAVPTLATTKRQAVIKNTFHEKRTSLSAYVRFTEAAMVEAALKANGAELDEKHLHVDHSQGSNRNTRLAVFIGNLAFEAEEEALRSHFATCGEIESVRIVRDKKMASGKGFGYVNFMSEDAVEMALQMDGKVFMHRQLRVQRCAKQGKKGPKPTFKTRGKKGLGFMKNKPTSAKTSKMQQSFTGKKMVETKKFKKMKAKAKFTKEDRKKKAIAHKLAAVK</sequence>
<feature type="domain" description="RRM" evidence="7">
    <location>
        <begin position="275"/>
        <end position="352"/>
    </location>
</feature>
<dbReference type="PANTHER" id="PTHR23236:SF25">
    <property type="entry name" value="RNA-BINDING PROTEIN 34"/>
    <property type="match status" value="1"/>
</dbReference>
<dbReference type="EMBL" id="GDRN01058179">
    <property type="protein sequence ID" value="JAI65624.1"/>
    <property type="molecule type" value="Transcribed_RNA"/>
</dbReference>
<dbReference type="GO" id="GO:0005730">
    <property type="term" value="C:nucleolus"/>
    <property type="evidence" value="ECO:0007669"/>
    <property type="project" value="UniProtKB-SubCell"/>
</dbReference>
<dbReference type="EMBL" id="GDRN01058180">
    <property type="protein sequence ID" value="JAI65623.1"/>
    <property type="molecule type" value="Transcribed_RNA"/>
</dbReference>
<dbReference type="PANTHER" id="PTHR23236">
    <property type="entry name" value="EUKARYOTIC TRANSLATION INITIATION FACTOR 4B/4H"/>
    <property type="match status" value="1"/>
</dbReference>
<feature type="region of interest" description="Disordered" evidence="6">
    <location>
        <begin position="59"/>
        <end position="78"/>
    </location>
</feature>
<dbReference type="InterPro" id="IPR035979">
    <property type="entry name" value="RBD_domain_sf"/>
</dbReference>
<feature type="region of interest" description="Disordered" evidence="6">
    <location>
        <begin position="113"/>
        <end position="153"/>
    </location>
</feature>
<keyword evidence="3 5" id="KW-0694">RNA-binding</keyword>
<evidence type="ECO:0000256" key="1">
    <source>
        <dbReference type="ARBA" id="ARBA00004604"/>
    </source>
</evidence>
<dbReference type="GO" id="GO:0019843">
    <property type="term" value="F:rRNA binding"/>
    <property type="evidence" value="ECO:0007669"/>
    <property type="project" value="TreeGrafter"/>
</dbReference>
<keyword evidence="4" id="KW-0539">Nucleus</keyword>
<feature type="compositionally biased region" description="Polar residues" evidence="6">
    <location>
        <begin position="134"/>
        <end position="147"/>
    </location>
</feature>
<dbReference type="SMART" id="SM00360">
    <property type="entry name" value="RRM"/>
    <property type="match status" value="2"/>
</dbReference>
<feature type="region of interest" description="Disordered" evidence="6">
    <location>
        <begin position="352"/>
        <end position="392"/>
    </location>
</feature>
<dbReference type="InterPro" id="IPR012677">
    <property type="entry name" value="Nucleotide-bd_a/b_plait_sf"/>
</dbReference>
<accession>A0A0P4WNE5</accession>
<dbReference type="Gene3D" id="3.30.70.330">
    <property type="match status" value="2"/>
</dbReference>
<evidence type="ECO:0000259" key="7">
    <source>
        <dbReference type="PROSITE" id="PS50102"/>
    </source>
</evidence>
<evidence type="ECO:0000256" key="6">
    <source>
        <dbReference type="SAM" id="MobiDB-lite"/>
    </source>
</evidence>
<feature type="compositionally biased region" description="Basic residues" evidence="6">
    <location>
        <begin position="352"/>
        <end position="368"/>
    </location>
</feature>
<organism evidence="8">
    <name type="scientific">Scylla olivacea</name>
    <name type="common">Orange mud crab</name>
    <name type="synonym">Cancer olivacea</name>
    <dbReference type="NCBI Taxonomy" id="85551"/>
    <lineage>
        <taxon>Eukaryota</taxon>
        <taxon>Metazoa</taxon>
        <taxon>Ecdysozoa</taxon>
        <taxon>Arthropoda</taxon>
        <taxon>Crustacea</taxon>
        <taxon>Multicrustacea</taxon>
        <taxon>Malacostraca</taxon>
        <taxon>Eumalacostraca</taxon>
        <taxon>Eucarida</taxon>
        <taxon>Decapoda</taxon>
        <taxon>Pleocyemata</taxon>
        <taxon>Brachyura</taxon>
        <taxon>Eubrachyura</taxon>
        <taxon>Portunoidea</taxon>
        <taxon>Portunidae</taxon>
        <taxon>Portuninae</taxon>
        <taxon>Scylla</taxon>
    </lineage>
</organism>
<proteinExistence type="inferred from homology"/>
<protein>
    <recommendedName>
        <fullName evidence="7">RRM domain-containing protein</fullName>
    </recommendedName>
</protein>
<dbReference type="EMBL" id="GDRN01058178">
    <property type="protein sequence ID" value="JAI65625.1"/>
    <property type="molecule type" value="Transcribed_RNA"/>
</dbReference>
<comment type="similarity">
    <text evidence="2">Belongs to the RRM RBM34 family.</text>
</comment>
<feature type="domain" description="RRM" evidence="7">
    <location>
        <begin position="174"/>
        <end position="268"/>
    </location>
</feature>
<feature type="compositionally biased region" description="Polar residues" evidence="6">
    <location>
        <begin position="376"/>
        <end position="390"/>
    </location>
</feature>
<name>A0A0P4WNE5_SCYOL</name>
<comment type="subcellular location">
    <subcellularLocation>
        <location evidence="1">Nucleus</location>
        <location evidence="1">Nucleolus</location>
    </subcellularLocation>
</comment>
<dbReference type="PROSITE" id="PS50102">
    <property type="entry name" value="RRM"/>
    <property type="match status" value="2"/>
</dbReference>
<dbReference type="AlphaFoldDB" id="A0A0P4WNE5"/>
<dbReference type="SUPFAM" id="SSF54928">
    <property type="entry name" value="RNA-binding domain, RBD"/>
    <property type="match status" value="2"/>
</dbReference>
<dbReference type="InterPro" id="IPR034221">
    <property type="entry name" value="RBM34_RRM2"/>
</dbReference>
<dbReference type="CDD" id="cd12394">
    <property type="entry name" value="RRM1_RBM34"/>
    <property type="match status" value="1"/>
</dbReference>
<dbReference type="CDD" id="cd12395">
    <property type="entry name" value="RRM2_RBM34"/>
    <property type="match status" value="1"/>
</dbReference>
<evidence type="ECO:0000256" key="5">
    <source>
        <dbReference type="PROSITE-ProRule" id="PRU00176"/>
    </source>
</evidence>